<evidence type="ECO:0000259" key="1">
    <source>
        <dbReference type="Pfam" id="PF00561"/>
    </source>
</evidence>
<dbReference type="InterPro" id="IPR029058">
    <property type="entry name" value="AB_hydrolase_fold"/>
</dbReference>
<keyword evidence="3" id="KW-1185">Reference proteome</keyword>
<protein>
    <submittedName>
        <fullName evidence="2">Alpha/beta hydrolase</fullName>
    </submittedName>
</protein>
<accession>A0ABT0BG61</accession>
<dbReference type="SUPFAM" id="SSF53474">
    <property type="entry name" value="alpha/beta-Hydrolases"/>
    <property type="match status" value="1"/>
</dbReference>
<dbReference type="EMBL" id="JALHLF010000072">
    <property type="protein sequence ID" value="MCJ2184016.1"/>
    <property type="molecule type" value="Genomic_DNA"/>
</dbReference>
<name>A0ABT0BG61_9SPHN</name>
<organism evidence="2 3">
    <name type="scientific">Novosphingobium organovorum</name>
    <dbReference type="NCBI Taxonomy" id="2930092"/>
    <lineage>
        <taxon>Bacteria</taxon>
        <taxon>Pseudomonadati</taxon>
        <taxon>Pseudomonadota</taxon>
        <taxon>Alphaproteobacteria</taxon>
        <taxon>Sphingomonadales</taxon>
        <taxon>Sphingomonadaceae</taxon>
        <taxon>Novosphingobium</taxon>
    </lineage>
</organism>
<dbReference type="GO" id="GO:0016787">
    <property type="term" value="F:hydrolase activity"/>
    <property type="evidence" value="ECO:0007669"/>
    <property type="project" value="UniProtKB-KW"/>
</dbReference>
<dbReference type="Gene3D" id="3.40.50.1820">
    <property type="entry name" value="alpha/beta hydrolase"/>
    <property type="match status" value="1"/>
</dbReference>
<dbReference type="PANTHER" id="PTHR43689">
    <property type="entry name" value="HYDROLASE"/>
    <property type="match status" value="1"/>
</dbReference>
<proteinExistence type="predicted"/>
<gene>
    <name evidence="2" type="ORF">MTR62_15125</name>
</gene>
<reference evidence="2" key="1">
    <citation type="submission" date="2022-03" db="EMBL/GenBank/DDBJ databases">
        <title>Identification of a novel bacterium isolated from mangrove sediments.</title>
        <authorList>
            <person name="Pan X."/>
        </authorList>
    </citation>
    <scope>NUCLEOTIDE SEQUENCE</scope>
    <source>
        <strain evidence="2">B1949</strain>
    </source>
</reference>
<dbReference type="InterPro" id="IPR000073">
    <property type="entry name" value="AB_hydrolase_1"/>
</dbReference>
<feature type="domain" description="AB hydrolase-1" evidence="1">
    <location>
        <begin position="58"/>
        <end position="219"/>
    </location>
</feature>
<dbReference type="Pfam" id="PF00561">
    <property type="entry name" value="Abhydrolase_1"/>
    <property type="match status" value="1"/>
</dbReference>
<dbReference type="PANTHER" id="PTHR43689:SF8">
    <property type="entry name" value="ALPHA_BETA-HYDROLASES SUPERFAMILY PROTEIN"/>
    <property type="match status" value="1"/>
</dbReference>
<dbReference type="RefSeq" id="WP_244022424.1">
    <property type="nucleotide sequence ID" value="NZ_JALHLF010000072.1"/>
</dbReference>
<keyword evidence="2" id="KW-0378">Hydrolase</keyword>
<evidence type="ECO:0000313" key="2">
    <source>
        <dbReference type="EMBL" id="MCJ2184016.1"/>
    </source>
</evidence>
<comment type="caution">
    <text evidence="2">The sequence shown here is derived from an EMBL/GenBank/DDBJ whole genome shotgun (WGS) entry which is preliminary data.</text>
</comment>
<dbReference type="Proteomes" id="UP001162881">
    <property type="component" value="Unassembled WGS sequence"/>
</dbReference>
<evidence type="ECO:0000313" key="3">
    <source>
        <dbReference type="Proteomes" id="UP001162881"/>
    </source>
</evidence>
<sequence>MPDPRQPLVLVPGLACNQTVWEAQVAALADVAQVTIGDTLSDPSIPAMAQRILATAPARFALAGFSMGGYVTMEIWRQAPERITRIAFVDTTAGADDADALRLREAAIATAEARSLEAVLRGSLQRLVHPSAPREVAERVVAMALDVGLERFAIQQRAIQHRPDSHADLASVAVPALILAGAQDRLIAPERLERLHRTIPAARLALIADCGHMAPMEKPAEVTRHMRGWLAA</sequence>